<feature type="domain" description="RDRP C-terminal head" evidence="11">
    <location>
        <begin position="1074"/>
        <end position="1207"/>
    </location>
</feature>
<evidence type="ECO:0000259" key="10">
    <source>
        <dbReference type="Pfam" id="PF05183"/>
    </source>
</evidence>
<dbReference type="Proteomes" id="UP000681722">
    <property type="component" value="Unassembled WGS sequence"/>
</dbReference>
<reference evidence="12" key="1">
    <citation type="submission" date="2021-02" db="EMBL/GenBank/DDBJ databases">
        <authorList>
            <person name="Nowell W R."/>
        </authorList>
    </citation>
    <scope>NUCLEOTIDE SEQUENCE</scope>
</reference>
<dbReference type="EMBL" id="CAJNOQ010006244">
    <property type="protein sequence ID" value="CAF1128508.1"/>
    <property type="molecule type" value="Genomic_DNA"/>
</dbReference>
<dbReference type="GO" id="GO:0030422">
    <property type="term" value="P:siRNA processing"/>
    <property type="evidence" value="ECO:0007669"/>
    <property type="project" value="TreeGrafter"/>
</dbReference>
<dbReference type="EC" id="2.7.7.48" evidence="8"/>
<evidence type="ECO:0000313" key="14">
    <source>
        <dbReference type="Proteomes" id="UP000663829"/>
    </source>
</evidence>
<organism evidence="12 14">
    <name type="scientific">Didymodactylos carnosus</name>
    <dbReference type="NCBI Taxonomy" id="1234261"/>
    <lineage>
        <taxon>Eukaryota</taxon>
        <taxon>Metazoa</taxon>
        <taxon>Spiralia</taxon>
        <taxon>Gnathifera</taxon>
        <taxon>Rotifera</taxon>
        <taxon>Eurotatoria</taxon>
        <taxon>Bdelloidea</taxon>
        <taxon>Philodinida</taxon>
        <taxon>Philodinidae</taxon>
        <taxon>Didymodactylos</taxon>
    </lineage>
</organism>
<dbReference type="InterPro" id="IPR058752">
    <property type="entry name" value="RDRP_C_head"/>
</dbReference>
<proteinExistence type="inferred from homology"/>
<keyword evidence="14" id="KW-1185">Reference proteome</keyword>
<feature type="region of interest" description="Disordered" evidence="9">
    <location>
        <begin position="138"/>
        <end position="170"/>
    </location>
</feature>
<evidence type="ECO:0000313" key="12">
    <source>
        <dbReference type="EMBL" id="CAF1128508.1"/>
    </source>
</evidence>
<evidence type="ECO:0000256" key="9">
    <source>
        <dbReference type="SAM" id="MobiDB-lite"/>
    </source>
</evidence>
<dbReference type="InterPro" id="IPR057596">
    <property type="entry name" value="RDRP_core"/>
</dbReference>
<keyword evidence="6" id="KW-0943">RNA-mediated gene silencing</keyword>
<dbReference type="Proteomes" id="UP000663829">
    <property type="component" value="Unassembled WGS sequence"/>
</dbReference>
<evidence type="ECO:0000256" key="1">
    <source>
        <dbReference type="ARBA" id="ARBA00005762"/>
    </source>
</evidence>
<evidence type="ECO:0000259" key="11">
    <source>
        <dbReference type="Pfam" id="PF26253"/>
    </source>
</evidence>
<dbReference type="PANTHER" id="PTHR23079">
    <property type="entry name" value="RNA-DEPENDENT RNA POLYMERASE"/>
    <property type="match status" value="1"/>
</dbReference>
<dbReference type="GO" id="GO:0031380">
    <property type="term" value="C:nuclear RNA-directed RNA polymerase complex"/>
    <property type="evidence" value="ECO:0007669"/>
    <property type="project" value="TreeGrafter"/>
</dbReference>
<dbReference type="Pfam" id="PF26253">
    <property type="entry name" value="RdRP_head"/>
    <property type="match status" value="1"/>
</dbReference>
<keyword evidence="2 8" id="KW-0696">RNA-directed RNA polymerase</keyword>
<name>A0A814R4J7_9BILA</name>
<feature type="compositionally biased region" description="Acidic residues" evidence="9">
    <location>
        <begin position="141"/>
        <end position="160"/>
    </location>
</feature>
<dbReference type="Pfam" id="PF05183">
    <property type="entry name" value="RdRP"/>
    <property type="match status" value="1"/>
</dbReference>
<dbReference type="PANTHER" id="PTHR23079:SF55">
    <property type="entry name" value="RNA-DIRECTED RNA POLYMERASE"/>
    <property type="match status" value="1"/>
</dbReference>
<dbReference type="GO" id="GO:0003723">
    <property type="term" value="F:RNA binding"/>
    <property type="evidence" value="ECO:0007669"/>
    <property type="project" value="UniProtKB-KW"/>
</dbReference>
<dbReference type="EMBL" id="CAJOBC010006243">
    <property type="protein sequence ID" value="CAF3892075.1"/>
    <property type="molecule type" value="Genomic_DNA"/>
</dbReference>
<dbReference type="OrthoDB" id="6513042at2759"/>
<evidence type="ECO:0000256" key="4">
    <source>
        <dbReference type="ARBA" id="ARBA00022695"/>
    </source>
</evidence>
<dbReference type="GO" id="GO:0003968">
    <property type="term" value="F:RNA-directed RNA polymerase activity"/>
    <property type="evidence" value="ECO:0007669"/>
    <property type="project" value="UniProtKB-KW"/>
</dbReference>
<comment type="similarity">
    <text evidence="1 8">Belongs to the RdRP family.</text>
</comment>
<evidence type="ECO:0000256" key="7">
    <source>
        <dbReference type="ARBA" id="ARBA00048744"/>
    </source>
</evidence>
<comment type="caution">
    <text evidence="12">The sequence shown here is derived from an EMBL/GenBank/DDBJ whole genome shotgun (WGS) entry which is preliminary data.</text>
</comment>
<evidence type="ECO:0000313" key="13">
    <source>
        <dbReference type="EMBL" id="CAF3892075.1"/>
    </source>
</evidence>
<sequence>MAVHYFQRSQRNVPKEKQRYHHQQEQCHHRSSTRRTLPQPLPRIDFTIKIDLDDLSLTIIVDDSQTSFKSVCHILETCSVTYNLNDILQEHWYFGLKSYTFQLQDKQPTKAILKLKQYQQDRNDTFWLAFQNRPTFHDENFNESDIDTDSDSIDSEDSDTDQTQMSPSQSAPKVFHITNGIYMQLSLGSLVSLNTFHCFEHIEKPTLNEWKLIFYDNAIDLDYSKDNIKDEFRKRIKYEFIDQCVCISTLSDGFIVYINMKANCIDYYNPDRTKDCRDNFVRSADPDPRPLLSTVRLLVKMNYEKHHTYNKETTHDLEQIKLCFKTLLNFFYEHKITVCFGSIYISSGLNFNFQQQPPFSSFIKNYAWSVLLSIGYRLQQRLKKSFIDRLQLIQDDDEFYQTSIYLWRRAKEYYFLNLCDELIEYKKRQYQSTTICCLKQPPKDYVYVPSIMLTPSTICIRPLKLCRTNRILREQQFGGHLNFALVEIREEDSGVLYPTDYRQLRWKLKRFLANGFHITENRIYKYLHHSQSQLRTKQFWFYYHNEQEKSLSFHDAYLWMGNFDNERVVAKYTSRIAQCFTSTTATIQIKAEVVKYIADIETPDKKYNFTDGVGTMSTKLRNDIRRYLGVHHAFSVMQIRYGGCKGTISVSPELDNSEHQLMIRNSMRKFSTEHDILESCRISAPRALYLNRQTIVLLSHRLIHDSVFLLLQNEHHLWLVESLLYPSCAYELLATKMTRNLFPLRQLILQAQINLILEPFFRQLITTFVHHDLSRTKISKSKARNMIGIVDEYGILEYGQVFIQFTNMRTPKPLYNQNENEEETKLLTVLKQRVVITKHPCHHPGDIRTFQAVDVPELRHLRDTIVFPRKGKRPHPNEISGSDLDGDEYAVYWHEDLVPTTENFKPYNYDSQDKPERLNRPVTRDDIIENVLNISEQDCLGKLCNLHLAYVDKFSVSYPVCIEIAGAISEEVDAGKTGKHPYSEEKIKQLNKELDYRRPDYIDREQFQLYPSEHVLGKLFRSIVRSEPCWTKIYHACSHHHPLDELTTPIVLDPLLIHNNYSFYERHALELFLLYREHVYSIMAAYRFTSDVDLICRFDSQRQQMSKQCLDIADSAQVELKQLMDRINGLFYVEFVKNKHQVSVNDENDDCECEQCTDQKQAKASACYVVCYKQQAQNGKKILSFPWLFAKWLIQLRQKNIIQQSNGQSQHLKHYTTVGKAMKNALQILYVQKELKFHLEFDQNSSTTPPLTITALVHLEDISLSTIYDQIRLNLLEICFIEIFHNWLHRQQIFIKTKRSLPTDKKPLIPQDIWEHVLTKFVCEQHEGGCYFQCLPSTIRVQKKLESCIEDDNSNIYYSNVKKLLDLEWCDSIEYYQLTVMFKRLLVISTQCSKSHSSSEDKTDFAYLNEYLIAALQIIACENNLENLITAEH</sequence>
<keyword evidence="5 8" id="KW-0694">RNA-binding</keyword>
<gene>
    <name evidence="12" type="ORF">GPM918_LOCUS20063</name>
    <name evidence="13" type="ORF">SRO942_LOCUS20059</name>
</gene>
<dbReference type="InterPro" id="IPR007855">
    <property type="entry name" value="RDRP"/>
</dbReference>
<evidence type="ECO:0000256" key="2">
    <source>
        <dbReference type="ARBA" id="ARBA00022484"/>
    </source>
</evidence>
<feature type="domain" description="RDRP core" evidence="10">
    <location>
        <begin position="453"/>
        <end position="1023"/>
    </location>
</feature>
<keyword evidence="4 8" id="KW-0548">Nucleotidyltransferase</keyword>
<protein>
    <recommendedName>
        <fullName evidence="8">RNA-dependent RNA polymerase</fullName>
        <ecNumber evidence="8">2.7.7.48</ecNumber>
    </recommendedName>
</protein>
<comment type="catalytic activity">
    <reaction evidence="7 8">
        <text>RNA(n) + a ribonucleoside 5'-triphosphate = RNA(n+1) + diphosphate</text>
        <dbReference type="Rhea" id="RHEA:21248"/>
        <dbReference type="Rhea" id="RHEA-COMP:14527"/>
        <dbReference type="Rhea" id="RHEA-COMP:17342"/>
        <dbReference type="ChEBI" id="CHEBI:33019"/>
        <dbReference type="ChEBI" id="CHEBI:61557"/>
        <dbReference type="ChEBI" id="CHEBI:140395"/>
        <dbReference type="EC" id="2.7.7.48"/>
    </reaction>
</comment>
<evidence type="ECO:0000256" key="5">
    <source>
        <dbReference type="ARBA" id="ARBA00022884"/>
    </source>
</evidence>
<keyword evidence="3 8" id="KW-0808">Transferase</keyword>
<evidence type="ECO:0000256" key="6">
    <source>
        <dbReference type="ARBA" id="ARBA00023158"/>
    </source>
</evidence>
<evidence type="ECO:0000256" key="3">
    <source>
        <dbReference type="ARBA" id="ARBA00022679"/>
    </source>
</evidence>
<accession>A0A814R4J7</accession>
<evidence type="ECO:0000256" key="8">
    <source>
        <dbReference type="RuleBase" id="RU363098"/>
    </source>
</evidence>